<evidence type="ECO:0000256" key="3">
    <source>
        <dbReference type="ARBA" id="ARBA00022723"/>
    </source>
</evidence>
<dbReference type="Proteomes" id="UP001500713">
    <property type="component" value="Unassembled WGS sequence"/>
</dbReference>
<evidence type="ECO:0000256" key="2">
    <source>
        <dbReference type="ARBA" id="ARBA00008072"/>
    </source>
</evidence>
<evidence type="ECO:0000256" key="1">
    <source>
        <dbReference type="ARBA" id="ARBA00001947"/>
    </source>
</evidence>
<dbReference type="InterPro" id="IPR013149">
    <property type="entry name" value="ADH-like_C"/>
</dbReference>
<dbReference type="EMBL" id="BAAAEM010000002">
    <property type="protein sequence ID" value="GAA0469132.1"/>
    <property type="molecule type" value="Genomic_DNA"/>
</dbReference>
<dbReference type="SUPFAM" id="SSF50129">
    <property type="entry name" value="GroES-like"/>
    <property type="match status" value="1"/>
</dbReference>
<accession>A0ABP3K1D1</accession>
<dbReference type="InterPro" id="IPR020843">
    <property type="entry name" value="ER"/>
</dbReference>
<proteinExistence type="inferred from homology"/>
<sequence length="358" mass="37713">MKAWTLEAPGGALTLMDREVPEALPGTVVIDMKAAPLLSYLKSYVQGEMPYWYPDRPFTPGTNGVGTVRAVGKNVYHVQPGQRVTVNPYLIAGEPVAEPAQILIGLTGMSEDSGHMLGEWADGTYAETVRMPASTVLSLEGMDAIPDSQLASLSKIVVPFGGLSRANMRVGDRVIIHGATGYFGSAAILGALALGADRVVIAGRTAKTLETLASLLGDRVIPVMMTGDVETDATALRKASGGGAHIAFDQVGNADSANGTLAALRALERNGKLVLMGSMAVPLPIPYNEMLANNWEIIGHFMYSDADYLTVIDLVRSGRIDLGVLNISEFDLVDLGAAMDAAGKMRSLDSIVLQIAGT</sequence>
<protein>
    <submittedName>
        <fullName evidence="7">Zinc-dependent alcohol dehydrogenase family protein</fullName>
    </submittedName>
</protein>
<dbReference type="Gene3D" id="3.90.180.10">
    <property type="entry name" value="Medium-chain alcohol dehydrogenases, catalytic domain"/>
    <property type="match status" value="1"/>
</dbReference>
<dbReference type="Pfam" id="PF00107">
    <property type="entry name" value="ADH_zinc_N"/>
    <property type="match status" value="1"/>
</dbReference>
<comment type="caution">
    <text evidence="7">The sequence shown here is derived from an EMBL/GenBank/DDBJ whole genome shotgun (WGS) entry which is preliminary data.</text>
</comment>
<evidence type="ECO:0000313" key="7">
    <source>
        <dbReference type="EMBL" id="GAA0469132.1"/>
    </source>
</evidence>
<dbReference type="InterPro" id="IPR013154">
    <property type="entry name" value="ADH-like_N"/>
</dbReference>
<keyword evidence="4" id="KW-0862">Zinc</keyword>
<evidence type="ECO:0000256" key="4">
    <source>
        <dbReference type="ARBA" id="ARBA00022833"/>
    </source>
</evidence>
<evidence type="ECO:0000259" key="6">
    <source>
        <dbReference type="SMART" id="SM00829"/>
    </source>
</evidence>
<feature type="domain" description="Enoyl reductase (ER)" evidence="6">
    <location>
        <begin position="10"/>
        <end position="353"/>
    </location>
</feature>
<dbReference type="Pfam" id="PF08240">
    <property type="entry name" value="ADH_N"/>
    <property type="match status" value="1"/>
</dbReference>
<dbReference type="SUPFAM" id="SSF51735">
    <property type="entry name" value="NAD(P)-binding Rossmann-fold domains"/>
    <property type="match status" value="1"/>
</dbReference>
<dbReference type="InterPro" id="IPR036291">
    <property type="entry name" value="NAD(P)-bd_dom_sf"/>
</dbReference>
<evidence type="ECO:0000313" key="8">
    <source>
        <dbReference type="Proteomes" id="UP001500713"/>
    </source>
</evidence>
<organism evidence="7 8">
    <name type="scientific">Parasphingorhabdus litoris</name>
    <dbReference type="NCBI Taxonomy" id="394733"/>
    <lineage>
        <taxon>Bacteria</taxon>
        <taxon>Pseudomonadati</taxon>
        <taxon>Pseudomonadota</taxon>
        <taxon>Alphaproteobacteria</taxon>
        <taxon>Sphingomonadales</taxon>
        <taxon>Sphingomonadaceae</taxon>
        <taxon>Parasphingorhabdus</taxon>
    </lineage>
</organism>
<dbReference type="PANTHER" id="PTHR43161">
    <property type="entry name" value="SORBITOL DEHYDROGENASE"/>
    <property type="match status" value="1"/>
</dbReference>
<reference evidence="8" key="1">
    <citation type="journal article" date="2019" name="Int. J. Syst. Evol. Microbiol.">
        <title>The Global Catalogue of Microorganisms (GCM) 10K type strain sequencing project: providing services to taxonomists for standard genome sequencing and annotation.</title>
        <authorList>
            <consortium name="The Broad Institute Genomics Platform"/>
            <consortium name="The Broad Institute Genome Sequencing Center for Infectious Disease"/>
            <person name="Wu L."/>
            <person name="Ma J."/>
        </authorList>
    </citation>
    <scope>NUCLEOTIDE SEQUENCE [LARGE SCALE GENOMIC DNA]</scope>
    <source>
        <strain evidence="8">JCM 14162</strain>
    </source>
</reference>
<dbReference type="SMART" id="SM00829">
    <property type="entry name" value="PKS_ER"/>
    <property type="match status" value="1"/>
</dbReference>
<keyword evidence="3" id="KW-0479">Metal-binding</keyword>
<evidence type="ECO:0000256" key="5">
    <source>
        <dbReference type="ARBA" id="ARBA00023002"/>
    </source>
</evidence>
<dbReference type="Gene3D" id="3.40.50.720">
    <property type="entry name" value="NAD(P)-binding Rossmann-like Domain"/>
    <property type="match status" value="1"/>
</dbReference>
<name>A0ABP3K1D1_9SPHN</name>
<gene>
    <name evidence="7" type="ORF">GCM10009096_07580</name>
</gene>
<dbReference type="RefSeq" id="WP_229956663.1">
    <property type="nucleotide sequence ID" value="NZ_BAAAEM010000002.1"/>
</dbReference>
<keyword evidence="5" id="KW-0560">Oxidoreductase</keyword>
<comment type="similarity">
    <text evidence="2">Belongs to the zinc-containing alcohol dehydrogenase family.</text>
</comment>
<keyword evidence="8" id="KW-1185">Reference proteome</keyword>
<dbReference type="InterPro" id="IPR011032">
    <property type="entry name" value="GroES-like_sf"/>
</dbReference>
<comment type="cofactor">
    <cofactor evidence="1">
        <name>Zn(2+)</name>
        <dbReference type="ChEBI" id="CHEBI:29105"/>
    </cofactor>
</comment>